<dbReference type="SUPFAM" id="SSF51556">
    <property type="entry name" value="Metallo-dependent hydrolases"/>
    <property type="match status" value="1"/>
</dbReference>
<dbReference type="InterPro" id="IPR006680">
    <property type="entry name" value="Amidohydro-rel"/>
</dbReference>
<evidence type="ECO:0000313" key="3">
    <source>
        <dbReference type="EMBL" id="SVA35490.1"/>
    </source>
</evidence>
<accession>A0A381V532</accession>
<dbReference type="Pfam" id="PF04909">
    <property type="entry name" value="Amidohydro_2"/>
    <property type="match status" value="1"/>
</dbReference>
<sequence length="248" mass="27518">VKYDVISADCHIDLIWLPPDLFTANASAHLRDRMPYVTNGEDGPQWVSRSGSNFGLMNGMGSAGRLYVPGQIHRSDRMASTGLYEDGRRGIRRLTDPDLRLRDQDLDGVQGEVLYGILGATGRLNDPEAATEVVRIYNQWLADFCDTHPERFAGIACVPGHNMSSAIEELERVGKRGSVRGVEIPLHKDMNPLWDPYWEPLWAAVNELGLPVHFHTIGGGHPETQGFPLQVQRAAWAVYITGFGIQMA</sequence>
<dbReference type="EMBL" id="UINC01007875">
    <property type="protein sequence ID" value="SVA35490.1"/>
    <property type="molecule type" value="Genomic_DNA"/>
</dbReference>
<proteinExistence type="predicted"/>
<reference evidence="3" key="1">
    <citation type="submission" date="2018-05" db="EMBL/GenBank/DDBJ databases">
        <authorList>
            <person name="Lanie J.A."/>
            <person name="Ng W.-L."/>
            <person name="Kazmierczak K.M."/>
            <person name="Andrzejewski T.M."/>
            <person name="Davidsen T.M."/>
            <person name="Wayne K.J."/>
            <person name="Tettelin H."/>
            <person name="Glass J.I."/>
            <person name="Rusch D."/>
            <person name="Podicherti R."/>
            <person name="Tsui H.-C.T."/>
            <person name="Winkler M.E."/>
        </authorList>
    </citation>
    <scope>NUCLEOTIDE SEQUENCE</scope>
</reference>
<dbReference type="AlphaFoldDB" id="A0A381V532"/>
<evidence type="ECO:0000259" key="2">
    <source>
        <dbReference type="Pfam" id="PF04909"/>
    </source>
</evidence>
<gene>
    <name evidence="3" type="ORF">METZ01_LOCUS88344</name>
</gene>
<dbReference type="Gene3D" id="3.20.20.140">
    <property type="entry name" value="Metal-dependent hydrolases"/>
    <property type="match status" value="1"/>
</dbReference>
<dbReference type="PANTHER" id="PTHR21240:SF28">
    <property type="entry name" value="ISO-OROTATE DECARBOXYLASE (EUROFUNG)"/>
    <property type="match status" value="1"/>
</dbReference>
<dbReference type="GO" id="GO:0019748">
    <property type="term" value="P:secondary metabolic process"/>
    <property type="evidence" value="ECO:0007669"/>
    <property type="project" value="TreeGrafter"/>
</dbReference>
<dbReference type="GO" id="GO:0005737">
    <property type="term" value="C:cytoplasm"/>
    <property type="evidence" value="ECO:0007669"/>
    <property type="project" value="TreeGrafter"/>
</dbReference>
<name>A0A381V532_9ZZZZ</name>
<dbReference type="PANTHER" id="PTHR21240">
    <property type="entry name" value="2-AMINO-3-CARBOXYLMUCONATE-6-SEMIALDEHYDE DECARBOXYLASE"/>
    <property type="match status" value="1"/>
</dbReference>
<keyword evidence="1" id="KW-0456">Lyase</keyword>
<dbReference type="InterPro" id="IPR032465">
    <property type="entry name" value="ACMSD"/>
</dbReference>
<dbReference type="InterPro" id="IPR032466">
    <property type="entry name" value="Metal_Hydrolase"/>
</dbReference>
<feature type="domain" description="Amidohydrolase-related" evidence="2">
    <location>
        <begin position="110"/>
        <end position="225"/>
    </location>
</feature>
<dbReference type="GO" id="GO:0016831">
    <property type="term" value="F:carboxy-lyase activity"/>
    <property type="evidence" value="ECO:0007669"/>
    <property type="project" value="InterPro"/>
</dbReference>
<organism evidence="3">
    <name type="scientific">marine metagenome</name>
    <dbReference type="NCBI Taxonomy" id="408172"/>
    <lineage>
        <taxon>unclassified sequences</taxon>
        <taxon>metagenomes</taxon>
        <taxon>ecological metagenomes</taxon>
    </lineage>
</organism>
<feature type="non-terminal residue" evidence="3">
    <location>
        <position position="248"/>
    </location>
</feature>
<protein>
    <recommendedName>
        <fullName evidence="2">Amidohydrolase-related domain-containing protein</fullName>
    </recommendedName>
</protein>
<feature type="non-terminal residue" evidence="3">
    <location>
        <position position="1"/>
    </location>
</feature>
<evidence type="ECO:0000256" key="1">
    <source>
        <dbReference type="ARBA" id="ARBA00023239"/>
    </source>
</evidence>
<dbReference type="GO" id="GO:0016787">
    <property type="term" value="F:hydrolase activity"/>
    <property type="evidence" value="ECO:0007669"/>
    <property type="project" value="InterPro"/>
</dbReference>